<evidence type="ECO:0000256" key="4">
    <source>
        <dbReference type="ARBA" id="ARBA00022519"/>
    </source>
</evidence>
<dbReference type="PANTHER" id="PTHR35011">
    <property type="entry name" value="2,3-DIKETO-L-GULONATE TRAP TRANSPORTER SMALL PERMEASE PROTEIN YIAM"/>
    <property type="match status" value="1"/>
</dbReference>
<evidence type="ECO:0000256" key="9">
    <source>
        <dbReference type="SAM" id="Phobius"/>
    </source>
</evidence>
<evidence type="ECO:0000313" key="12">
    <source>
        <dbReference type="Proteomes" id="UP000671908"/>
    </source>
</evidence>
<keyword evidence="2" id="KW-0813">Transport</keyword>
<sequence>MKFDKKDLLSNFELYLGGFFIACTVIITIANVFTRYCLGFTFFWNQEVALIGFVWTIFLGAAGAFKHRMMMGVDFLLQVTHGKVRKTIRLAGSIFVLIITSTMLSLSTAYILRSQKITPVLQISYKWLNLSIILSFVLITIYAIRNVINEILIFIGKRPEPALIVEENI</sequence>
<dbReference type="RefSeq" id="WP_210119234.1">
    <property type="nucleotide sequence ID" value="NZ_CP054142.1"/>
</dbReference>
<feature type="transmembrane region" description="Helical" evidence="9">
    <location>
        <begin position="12"/>
        <end position="36"/>
    </location>
</feature>
<reference evidence="11 12" key="1">
    <citation type="journal article" date="2021" name="Microbiol. Resour. Announc.">
        <title>Complete Genome Sequences of Three Human Oral Treponema parvum Isolates.</title>
        <authorList>
            <person name="Zeng H."/>
            <person name="Watt R.M."/>
        </authorList>
    </citation>
    <scope>NUCLEOTIDE SEQUENCE [LARGE SCALE GENOMIC DNA]</scope>
    <source>
        <strain evidence="11 12">ATCC 700770</strain>
    </source>
</reference>
<dbReference type="Pfam" id="PF04290">
    <property type="entry name" value="DctQ"/>
    <property type="match status" value="1"/>
</dbReference>
<keyword evidence="12" id="KW-1185">Reference proteome</keyword>
<evidence type="ECO:0000256" key="3">
    <source>
        <dbReference type="ARBA" id="ARBA00022475"/>
    </source>
</evidence>
<keyword evidence="7 9" id="KW-0472">Membrane</keyword>
<evidence type="ECO:0000256" key="8">
    <source>
        <dbReference type="ARBA" id="ARBA00038436"/>
    </source>
</evidence>
<comment type="similarity">
    <text evidence="8">Belongs to the TRAP transporter small permease family.</text>
</comment>
<proteinExistence type="inferred from homology"/>
<feature type="transmembrane region" description="Helical" evidence="9">
    <location>
        <begin position="88"/>
        <end position="112"/>
    </location>
</feature>
<evidence type="ECO:0000256" key="6">
    <source>
        <dbReference type="ARBA" id="ARBA00022989"/>
    </source>
</evidence>
<evidence type="ECO:0000259" key="10">
    <source>
        <dbReference type="Pfam" id="PF04290"/>
    </source>
</evidence>
<name>A0A975F578_9SPIR</name>
<dbReference type="Proteomes" id="UP000671908">
    <property type="component" value="Chromosome"/>
</dbReference>
<evidence type="ECO:0000256" key="5">
    <source>
        <dbReference type="ARBA" id="ARBA00022692"/>
    </source>
</evidence>
<evidence type="ECO:0000313" key="11">
    <source>
        <dbReference type="EMBL" id="QTQ14582.1"/>
    </source>
</evidence>
<dbReference type="KEGG" id="tpav:HRQ91_08995"/>
<organism evidence="11 12">
    <name type="scientific">Treponema parvum</name>
    <dbReference type="NCBI Taxonomy" id="138851"/>
    <lineage>
        <taxon>Bacteria</taxon>
        <taxon>Pseudomonadati</taxon>
        <taxon>Spirochaetota</taxon>
        <taxon>Spirochaetia</taxon>
        <taxon>Spirochaetales</taxon>
        <taxon>Treponemataceae</taxon>
        <taxon>Treponema</taxon>
    </lineage>
</organism>
<accession>A0A975F578</accession>
<comment type="subcellular location">
    <subcellularLocation>
        <location evidence="1">Cell inner membrane</location>
        <topology evidence="1">Multi-pass membrane protein</topology>
    </subcellularLocation>
</comment>
<dbReference type="EMBL" id="CP054142">
    <property type="protein sequence ID" value="QTQ14582.1"/>
    <property type="molecule type" value="Genomic_DNA"/>
</dbReference>
<feature type="domain" description="Tripartite ATP-independent periplasmic transporters DctQ component" evidence="10">
    <location>
        <begin position="25"/>
        <end position="150"/>
    </location>
</feature>
<dbReference type="GO" id="GO:0005886">
    <property type="term" value="C:plasma membrane"/>
    <property type="evidence" value="ECO:0007669"/>
    <property type="project" value="UniProtKB-SubCell"/>
</dbReference>
<keyword evidence="3" id="KW-1003">Cell membrane</keyword>
<keyword evidence="4" id="KW-0997">Cell inner membrane</keyword>
<evidence type="ECO:0000256" key="2">
    <source>
        <dbReference type="ARBA" id="ARBA00022448"/>
    </source>
</evidence>
<evidence type="ECO:0000256" key="7">
    <source>
        <dbReference type="ARBA" id="ARBA00023136"/>
    </source>
</evidence>
<keyword evidence="6 9" id="KW-1133">Transmembrane helix</keyword>
<dbReference type="AlphaFoldDB" id="A0A975F578"/>
<feature type="transmembrane region" description="Helical" evidence="9">
    <location>
        <begin position="48"/>
        <end position="67"/>
    </location>
</feature>
<evidence type="ECO:0000256" key="1">
    <source>
        <dbReference type="ARBA" id="ARBA00004429"/>
    </source>
</evidence>
<protein>
    <submittedName>
        <fullName evidence="11">TRAP transporter small permease</fullName>
    </submittedName>
</protein>
<dbReference type="InterPro" id="IPR055348">
    <property type="entry name" value="DctQ"/>
</dbReference>
<dbReference type="InterPro" id="IPR007387">
    <property type="entry name" value="TRAP_DctQ"/>
</dbReference>
<keyword evidence="5 9" id="KW-0812">Transmembrane</keyword>
<dbReference type="PANTHER" id="PTHR35011:SF4">
    <property type="entry name" value="SLL1102 PROTEIN"/>
    <property type="match status" value="1"/>
</dbReference>
<feature type="transmembrane region" description="Helical" evidence="9">
    <location>
        <begin position="127"/>
        <end position="148"/>
    </location>
</feature>
<gene>
    <name evidence="11" type="ORF">HRQ91_08995</name>
</gene>